<keyword evidence="3" id="KW-0812">Transmembrane</keyword>
<protein>
    <submittedName>
        <fullName evidence="5">Zinc finger, C3HC4 type (RING finger) protein</fullName>
    </submittedName>
</protein>
<keyword evidence="3" id="KW-1133">Transmembrane helix</keyword>
<dbReference type="SMART" id="SM00184">
    <property type="entry name" value="RING"/>
    <property type="match status" value="1"/>
</dbReference>
<dbReference type="InParanoid" id="W7X2I3"/>
<dbReference type="SUPFAM" id="SSF57850">
    <property type="entry name" value="RING/U-box"/>
    <property type="match status" value="1"/>
</dbReference>
<dbReference type="Gene3D" id="3.30.40.10">
    <property type="entry name" value="Zinc/RING finger domain, C3HC4 (zinc finger)"/>
    <property type="match status" value="1"/>
</dbReference>
<keyword evidence="1" id="KW-0863">Zinc-finger</keyword>
<evidence type="ECO:0000259" key="4">
    <source>
        <dbReference type="PROSITE" id="PS50089"/>
    </source>
</evidence>
<dbReference type="PROSITE" id="PS50089">
    <property type="entry name" value="ZF_RING_2"/>
    <property type="match status" value="1"/>
</dbReference>
<accession>W7X2I3</accession>
<feature type="transmembrane region" description="Helical" evidence="3">
    <location>
        <begin position="346"/>
        <end position="365"/>
    </location>
</feature>
<dbReference type="STRING" id="312017.W7X2I3"/>
<evidence type="ECO:0000313" key="5">
    <source>
        <dbReference type="EMBL" id="EWS73450.1"/>
    </source>
</evidence>
<feature type="transmembrane region" description="Helical" evidence="3">
    <location>
        <begin position="685"/>
        <end position="704"/>
    </location>
</feature>
<dbReference type="GeneID" id="24439736"/>
<dbReference type="PANTHER" id="PTHR33137">
    <property type="entry name" value="MEDIATOR OF RNA POLYMERASE II TRANSCRIPTION SUBUNIT 15A-RELATED"/>
    <property type="match status" value="1"/>
</dbReference>
<dbReference type="RefSeq" id="XP_012654021.1">
    <property type="nucleotide sequence ID" value="XM_012798567.1"/>
</dbReference>
<feature type="region of interest" description="Disordered" evidence="2">
    <location>
        <begin position="197"/>
        <end position="216"/>
    </location>
</feature>
<dbReference type="EMBL" id="GG662637">
    <property type="protein sequence ID" value="EWS73450.1"/>
    <property type="molecule type" value="Genomic_DNA"/>
</dbReference>
<feature type="transmembrane region" description="Helical" evidence="3">
    <location>
        <begin position="663"/>
        <end position="679"/>
    </location>
</feature>
<dbReference type="GO" id="GO:0008270">
    <property type="term" value="F:zinc ion binding"/>
    <property type="evidence" value="ECO:0007669"/>
    <property type="project" value="UniProtKB-KW"/>
</dbReference>
<keyword evidence="6" id="KW-1185">Reference proteome</keyword>
<dbReference type="CDD" id="cd16448">
    <property type="entry name" value="RING-H2"/>
    <property type="match status" value="1"/>
</dbReference>
<reference evidence="6" key="1">
    <citation type="journal article" date="2006" name="PLoS Biol.">
        <title>Macronuclear genome sequence of the ciliate Tetrahymena thermophila, a model eukaryote.</title>
        <authorList>
            <person name="Eisen J.A."/>
            <person name="Coyne R.S."/>
            <person name="Wu M."/>
            <person name="Wu D."/>
            <person name="Thiagarajan M."/>
            <person name="Wortman J.R."/>
            <person name="Badger J.H."/>
            <person name="Ren Q."/>
            <person name="Amedeo P."/>
            <person name="Jones K.M."/>
            <person name="Tallon L.J."/>
            <person name="Delcher A.L."/>
            <person name="Salzberg S.L."/>
            <person name="Silva J.C."/>
            <person name="Haas B.J."/>
            <person name="Majoros W.H."/>
            <person name="Farzad M."/>
            <person name="Carlton J.M."/>
            <person name="Smith R.K. Jr."/>
            <person name="Garg J."/>
            <person name="Pearlman R.E."/>
            <person name="Karrer K.M."/>
            <person name="Sun L."/>
            <person name="Manning G."/>
            <person name="Elde N.C."/>
            <person name="Turkewitz A.P."/>
            <person name="Asai D.J."/>
            <person name="Wilkes D.E."/>
            <person name="Wang Y."/>
            <person name="Cai H."/>
            <person name="Collins K."/>
            <person name="Stewart B.A."/>
            <person name="Lee S.R."/>
            <person name="Wilamowska K."/>
            <person name="Weinberg Z."/>
            <person name="Ruzzo W.L."/>
            <person name="Wloga D."/>
            <person name="Gaertig J."/>
            <person name="Frankel J."/>
            <person name="Tsao C.-C."/>
            <person name="Gorovsky M.A."/>
            <person name="Keeling P.J."/>
            <person name="Waller R.F."/>
            <person name="Patron N.J."/>
            <person name="Cherry J.M."/>
            <person name="Stover N.A."/>
            <person name="Krieger C.J."/>
            <person name="del Toro C."/>
            <person name="Ryder H.F."/>
            <person name="Williamson S.C."/>
            <person name="Barbeau R.A."/>
            <person name="Hamilton E.P."/>
            <person name="Orias E."/>
        </authorList>
    </citation>
    <scope>NUCLEOTIDE SEQUENCE [LARGE SCALE GENOMIC DNA]</scope>
    <source>
        <strain evidence="6">SB210</strain>
    </source>
</reference>
<keyword evidence="1" id="KW-0862">Zinc</keyword>
<sequence length="794" mass="95254">MEGWVQIKRGWFWQQRYGFISQQGSFKYFDDQAMTKLKRDFRLKDVQIVQDRMNKIIKFLQGSNESLQIKTDLHELWYQKLIQAKVQSMNISYIPQFQAQEFIRMNEQSPNVQLLEQQNINPNDAVSPLQLANTNQYTNMQLQRDQYQPYQQQNQFRTNQLQNQNQVFQEENRQNGLQQLAQNPYQQIIRQRNVPQSINPSNQIQPQNNLNSQNNQNKREVDYNIQKEQQQQKKDQGVFSKIKDFIIGKKEDYYDEKFVSELNNNINLKMQAKQKIEEIILPITTQTSLFNYEQYSSTVQYNFMQYIQLQNIFDQQRNSFPIKMSLSIFLMFIIVFNLIQWQKNQLIFTFCSIIISQLCVFFQHLKSKQVAIKCNVQAFTSVPVNISKMYTINQLLEKLSQINKNLSIFEQEKNKELFILDKNIEFQSVYQIQIKDSKMFSITIFTKNYEYLDSIIENFTSNFTSKTGIWKESVQRPPPNYNPVLDVIGQKIWMYFSKYQVYKENVREPVNQYLYVIFCILKDNWQFSYEIFCLIWLLLRLKNQQEQFNWSYYSNWFLLINYGITFTKLTFYLEEIFLSLRTDIKKYKKINEKAYNNYYKKDIYKIAFNQEEIQTQDKINDFEVLFVCVSLFASFVFRDSFNVIQIILLPALKPSFLKRYSQFYQIMVTVPFVITYFSYKVIFNSVKYTICGIFAIVLFFIKLFEVLCGTRSRSGISSQRQQTSQVKFFQASSIQNYQQQECSICLEQYQSANDQVFCCKNKHYYHKDCIIRWMNSGNFSATRKCPLCRIDLLN</sequence>
<dbReference type="GO" id="GO:0003713">
    <property type="term" value="F:transcription coactivator activity"/>
    <property type="evidence" value="ECO:0007669"/>
    <property type="project" value="InterPro"/>
</dbReference>
<dbReference type="KEGG" id="tet:TTHERM_000588920"/>
<dbReference type="GO" id="GO:0031490">
    <property type="term" value="F:chromatin DNA binding"/>
    <property type="evidence" value="ECO:0007669"/>
    <property type="project" value="InterPro"/>
</dbReference>
<proteinExistence type="predicted"/>
<dbReference type="Pfam" id="PF13639">
    <property type="entry name" value="zf-RING_2"/>
    <property type="match status" value="1"/>
</dbReference>
<dbReference type="InterPro" id="IPR044661">
    <property type="entry name" value="MED15a/b/c-like"/>
</dbReference>
<feature type="transmembrane region" description="Helical" evidence="3">
    <location>
        <begin position="320"/>
        <end position="339"/>
    </location>
</feature>
<feature type="transmembrane region" description="Helical" evidence="3">
    <location>
        <begin position="624"/>
        <end position="651"/>
    </location>
</feature>
<keyword evidence="3" id="KW-0472">Membrane</keyword>
<name>W7X2I3_TETTS</name>
<evidence type="ECO:0000256" key="3">
    <source>
        <dbReference type="SAM" id="Phobius"/>
    </source>
</evidence>
<dbReference type="PANTHER" id="PTHR33137:SF4">
    <property type="entry name" value="MEDIATOR OF RNA POLYMERASE II TRANSCRIPTION SUBUNIT 15A-RELATED"/>
    <property type="match status" value="1"/>
</dbReference>
<dbReference type="Proteomes" id="UP000009168">
    <property type="component" value="Unassembled WGS sequence"/>
</dbReference>
<evidence type="ECO:0000256" key="1">
    <source>
        <dbReference type="PROSITE-ProRule" id="PRU00175"/>
    </source>
</evidence>
<evidence type="ECO:0000256" key="2">
    <source>
        <dbReference type="SAM" id="MobiDB-lite"/>
    </source>
</evidence>
<evidence type="ECO:0000313" key="6">
    <source>
        <dbReference type="Proteomes" id="UP000009168"/>
    </source>
</evidence>
<feature type="domain" description="RING-type" evidence="4">
    <location>
        <begin position="742"/>
        <end position="789"/>
    </location>
</feature>
<organism evidence="5 6">
    <name type="scientific">Tetrahymena thermophila (strain SB210)</name>
    <dbReference type="NCBI Taxonomy" id="312017"/>
    <lineage>
        <taxon>Eukaryota</taxon>
        <taxon>Sar</taxon>
        <taxon>Alveolata</taxon>
        <taxon>Ciliophora</taxon>
        <taxon>Intramacronucleata</taxon>
        <taxon>Oligohymenophorea</taxon>
        <taxon>Hymenostomatida</taxon>
        <taxon>Tetrahymenina</taxon>
        <taxon>Tetrahymenidae</taxon>
        <taxon>Tetrahymena</taxon>
    </lineage>
</organism>
<keyword evidence="1" id="KW-0479">Metal-binding</keyword>
<dbReference type="AlphaFoldDB" id="W7X2I3"/>
<dbReference type="InterPro" id="IPR001841">
    <property type="entry name" value="Znf_RING"/>
</dbReference>
<dbReference type="OrthoDB" id="8062037at2759"/>
<gene>
    <name evidence="5" type="ORF">TTHERM_000588920</name>
</gene>
<dbReference type="InterPro" id="IPR013083">
    <property type="entry name" value="Znf_RING/FYVE/PHD"/>
</dbReference>